<dbReference type="RefSeq" id="WP_250827334.1">
    <property type="nucleotide sequence ID" value="NZ_JAMOIL010000012.1"/>
</dbReference>
<evidence type="ECO:0000256" key="1">
    <source>
        <dbReference type="SAM" id="MobiDB-lite"/>
    </source>
</evidence>
<gene>
    <name evidence="3" type="ORF">M8330_10825</name>
</gene>
<feature type="transmembrane region" description="Helical" evidence="2">
    <location>
        <begin position="26"/>
        <end position="54"/>
    </location>
</feature>
<proteinExistence type="predicted"/>
<keyword evidence="2" id="KW-1133">Transmembrane helix</keyword>
<dbReference type="Proteomes" id="UP001139485">
    <property type="component" value="Unassembled WGS sequence"/>
</dbReference>
<feature type="compositionally biased region" description="Gly residues" evidence="1">
    <location>
        <begin position="70"/>
        <end position="81"/>
    </location>
</feature>
<comment type="caution">
    <text evidence="3">The sequence shown here is derived from an EMBL/GenBank/DDBJ whole genome shotgun (WGS) entry which is preliminary data.</text>
</comment>
<keyword evidence="4" id="KW-1185">Reference proteome</keyword>
<evidence type="ECO:0000313" key="3">
    <source>
        <dbReference type="EMBL" id="MCM0620785.1"/>
    </source>
</evidence>
<evidence type="ECO:0000256" key="2">
    <source>
        <dbReference type="SAM" id="Phobius"/>
    </source>
</evidence>
<reference evidence="3" key="1">
    <citation type="submission" date="2022-05" db="EMBL/GenBank/DDBJ databases">
        <authorList>
            <person name="Tuo L."/>
        </authorList>
    </citation>
    <scope>NUCLEOTIDE SEQUENCE</scope>
    <source>
        <strain evidence="3">BSK12Z-4</strain>
    </source>
</reference>
<keyword evidence="2" id="KW-0812">Transmembrane</keyword>
<dbReference type="AlphaFoldDB" id="A0A9X2IGH4"/>
<organism evidence="3 4">
    <name type="scientific">Nocardioides bruguierae</name>
    <dbReference type="NCBI Taxonomy" id="2945102"/>
    <lineage>
        <taxon>Bacteria</taxon>
        <taxon>Bacillati</taxon>
        <taxon>Actinomycetota</taxon>
        <taxon>Actinomycetes</taxon>
        <taxon>Propionibacteriales</taxon>
        <taxon>Nocardioidaceae</taxon>
        <taxon>Nocardioides</taxon>
    </lineage>
</organism>
<accession>A0A9X2IGH4</accession>
<sequence length="81" mass="8338">MTVQVTNSQRKRKSVGSAWLGVLTTLLIFVASFAFFLIAPIAMLLGALLVHTLIMARSKARSGRTSTAGSGVGAGFGAGAQ</sequence>
<feature type="region of interest" description="Disordered" evidence="1">
    <location>
        <begin position="60"/>
        <end position="81"/>
    </location>
</feature>
<dbReference type="EMBL" id="JAMOIL010000012">
    <property type="protein sequence ID" value="MCM0620785.1"/>
    <property type="molecule type" value="Genomic_DNA"/>
</dbReference>
<evidence type="ECO:0000313" key="4">
    <source>
        <dbReference type="Proteomes" id="UP001139485"/>
    </source>
</evidence>
<protein>
    <submittedName>
        <fullName evidence="3">Uncharacterized protein</fullName>
    </submittedName>
</protein>
<name>A0A9X2IGH4_9ACTN</name>
<keyword evidence="2" id="KW-0472">Membrane</keyword>